<dbReference type="Proteomes" id="UP000006727">
    <property type="component" value="Chromosome 16"/>
</dbReference>
<proteinExistence type="predicted"/>
<accession>A9SR74</accession>
<dbReference type="EMBL" id="ABEU02000016">
    <property type="protein sequence ID" value="PNR37635.1"/>
    <property type="molecule type" value="Genomic_DNA"/>
</dbReference>
<organism evidence="1">
    <name type="scientific">Physcomitrium patens</name>
    <name type="common">Spreading-leaved earth moss</name>
    <name type="synonym">Physcomitrella patens</name>
    <dbReference type="NCBI Taxonomy" id="3218"/>
    <lineage>
        <taxon>Eukaryota</taxon>
        <taxon>Viridiplantae</taxon>
        <taxon>Streptophyta</taxon>
        <taxon>Embryophyta</taxon>
        <taxon>Bryophyta</taxon>
        <taxon>Bryophytina</taxon>
        <taxon>Bryopsida</taxon>
        <taxon>Funariidae</taxon>
        <taxon>Funariales</taxon>
        <taxon>Funariaceae</taxon>
        <taxon>Physcomitrium</taxon>
    </lineage>
</organism>
<keyword evidence="3" id="KW-1185">Reference proteome</keyword>
<dbReference type="EnsemblPlants" id="Pp3c16_10070V3.2">
    <property type="protein sequence ID" value="PAC:32985252.CDS.1"/>
    <property type="gene ID" value="Pp3c16_10070"/>
</dbReference>
<dbReference type="PaxDb" id="3218-PP1S106_212V6.1"/>
<dbReference type="AlphaFoldDB" id="A9SR74"/>
<evidence type="ECO:0000313" key="3">
    <source>
        <dbReference type="Proteomes" id="UP000006727"/>
    </source>
</evidence>
<name>A9SR74_PHYPA</name>
<sequence>MLEDDDYIVTRCDSPPFTRKSEINRCPVGAAMCADGPSVRDQVATDLRFFTLLWKLSTASISVRIAVIPNLPGRYMHLVVVEAPRSCVCKGKTVRRATAVALALSRPGPPPHPQ</sequence>
<dbReference type="Gramene" id="Pp3c16_10070V3.1">
    <property type="protein sequence ID" value="PAC:32985251.CDS.1"/>
    <property type="gene ID" value="Pp3c16_10070"/>
</dbReference>
<reference evidence="2" key="3">
    <citation type="submission" date="2020-12" db="UniProtKB">
        <authorList>
            <consortium name="EnsemblPlants"/>
        </authorList>
    </citation>
    <scope>IDENTIFICATION</scope>
</reference>
<dbReference type="HOGENOM" id="CLU_2125293_0_0_1"/>
<dbReference type="EnsemblPlants" id="Pp3c16_10070V3.1">
    <property type="protein sequence ID" value="PAC:32985251.CDS.1"/>
    <property type="gene ID" value="Pp3c16_10070"/>
</dbReference>
<dbReference type="InParanoid" id="A9SR74"/>
<protein>
    <submittedName>
        <fullName evidence="1 2">Uncharacterized protein</fullName>
    </submittedName>
</protein>
<evidence type="ECO:0000313" key="1">
    <source>
        <dbReference type="EMBL" id="PNR37635.1"/>
    </source>
</evidence>
<dbReference type="Gramene" id="Pp3c16_10070V3.2">
    <property type="protein sequence ID" value="PAC:32985252.CDS.1"/>
    <property type="gene ID" value="Pp3c16_10070"/>
</dbReference>
<evidence type="ECO:0000313" key="2">
    <source>
        <dbReference type="EnsemblPlants" id="PAC:32985251.CDS.1"/>
    </source>
</evidence>
<reference evidence="1 3" key="1">
    <citation type="journal article" date="2008" name="Science">
        <title>The Physcomitrella genome reveals evolutionary insights into the conquest of land by plants.</title>
        <authorList>
            <person name="Rensing S."/>
            <person name="Lang D."/>
            <person name="Zimmer A."/>
            <person name="Terry A."/>
            <person name="Salamov A."/>
            <person name="Shapiro H."/>
            <person name="Nishiyama T."/>
            <person name="Perroud P.-F."/>
            <person name="Lindquist E."/>
            <person name="Kamisugi Y."/>
            <person name="Tanahashi T."/>
            <person name="Sakakibara K."/>
            <person name="Fujita T."/>
            <person name="Oishi K."/>
            <person name="Shin-I T."/>
            <person name="Kuroki Y."/>
            <person name="Toyoda A."/>
            <person name="Suzuki Y."/>
            <person name="Hashimoto A."/>
            <person name="Yamaguchi K."/>
            <person name="Sugano A."/>
            <person name="Kohara Y."/>
            <person name="Fujiyama A."/>
            <person name="Anterola A."/>
            <person name="Aoki S."/>
            <person name="Ashton N."/>
            <person name="Barbazuk W.B."/>
            <person name="Barker E."/>
            <person name="Bennetzen J."/>
            <person name="Bezanilla M."/>
            <person name="Blankenship R."/>
            <person name="Cho S.H."/>
            <person name="Dutcher S."/>
            <person name="Estelle M."/>
            <person name="Fawcett J.A."/>
            <person name="Gundlach H."/>
            <person name="Hanada K."/>
            <person name="Heyl A."/>
            <person name="Hicks K.A."/>
            <person name="Hugh J."/>
            <person name="Lohr M."/>
            <person name="Mayer K."/>
            <person name="Melkozernov A."/>
            <person name="Murata T."/>
            <person name="Nelson D."/>
            <person name="Pils B."/>
            <person name="Prigge M."/>
            <person name="Reiss B."/>
            <person name="Renner T."/>
            <person name="Rombauts S."/>
            <person name="Rushton P."/>
            <person name="Sanderfoot A."/>
            <person name="Schween G."/>
            <person name="Shiu S.-H."/>
            <person name="Stueber K."/>
            <person name="Theodoulou F.L."/>
            <person name="Tu H."/>
            <person name="Van de Peer Y."/>
            <person name="Verrier P.J."/>
            <person name="Waters E."/>
            <person name="Wood A."/>
            <person name="Yang L."/>
            <person name="Cove D."/>
            <person name="Cuming A."/>
            <person name="Hasebe M."/>
            <person name="Lucas S."/>
            <person name="Mishler D.B."/>
            <person name="Reski R."/>
            <person name="Grigoriev I."/>
            <person name="Quatrano R.S."/>
            <person name="Boore J.L."/>
        </authorList>
    </citation>
    <scope>NUCLEOTIDE SEQUENCE [LARGE SCALE GENOMIC DNA]</scope>
    <source>
        <strain evidence="2 3">cv. Gransden 2004</strain>
    </source>
</reference>
<reference evidence="1 3" key="2">
    <citation type="journal article" date="2018" name="Plant J.">
        <title>The Physcomitrella patens chromosome-scale assembly reveals moss genome structure and evolution.</title>
        <authorList>
            <person name="Lang D."/>
            <person name="Ullrich K.K."/>
            <person name="Murat F."/>
            <person name="Fuchs J."/>
            <person name="Jenkins J."/>
            <person name="Haas F.B."/>
            <person name="Piednoel M."/>
            <person name="Gundlach H."/>
            <person name="Van Bel M."/>
            <person name="Meyberg R."/>
            <person name="Vives C."/>
            <person name="Morata J."/>
            <person name="Symeonidi A."/>
            <person name="Hiss M."/>
            <person name="Muchero W."/>
            <person name="Kamisugi Y."/>
            <person name="Saleh O."/>
            <person name="Blanc G."/>
            <person name="Decker E.L."/>
            <person name="van Gessel N."/>
            <person name="Grimwood J."/>
            <person name="Hayes R.D."/>
            <person name="Graham S.W."/>
            <person name="Gunter L.E."/>
            <person name="McDaniel S.F."/>
            <person name="Hoernstein S.N.W."/>
            <person name="Larsson A."/>
            <person name="Li F.W."/>
            <person name="Perroud P.F."/>
            <person name="Phillips J."/>
            <person name="Ranjan P."/>
            <person name="Rokshar D.S."/>
            <person name="Rothfels C.J."/>
            <person name="Schneider L."/>
            <person name="Shu S."/>
            <person name="Stevenson D.W."/>
            <person name="Thummler F."/>
            <person name="Tillich M."/>
            <person name="Villarreal Aguilar J.C."/>
            <person name="Widiez T."/>
            <person name="Wong G.K."/>
            <person name="Wymore A."/>
            <person name="Zhang Y."/>
            <person name="Zimmer A.D."/>
            <person name="Quatrano R.S."/>
            <person name="Mayer K.F.X."/>
            <person name="Goodstein D."/>
            <person name="Casacuberta J.M."/>
            <person name="Vandepoele K."/>
            <person name="Reski R."/>
            <person name="Cuming A.C."/>
            <person name="Tuskan G.A."/>
            <person name="Maumus F."/>
            <person name="Salse J."/>
            <person name="Schmutz J."/>
            <person name="Rensing S.A."/>
        </authorList>
    </citation>
    <scope>NUCLEOTIDE SEQUENCE [LARGE SCALE GENOMIC DNA]</scope>
    <source>
        <strain evidence="2 3">cv. Gransden 2004</strain>
    </source>
</reference>
<gene>
    <name evidence="1" type="ORF">PHYPA_020744</name>
</gene>